<dbReference type="Pfam" id="PF13305">
    <property type="entry name" value="TetR_C_33"/>
    <property type="match status" value="1"/>
</dbReference>
<dbReference type="Gene3D" id="1.10.357.10">
    <property type="entry name" value="Tetracycline Repressor, domain 2"/>
    <property type="match status" value="1"/>
</dbReference>
<dbReference type="InterPro" id="IPR050109">
    <property type="entry name" value="HTH-type_TetR-like_transc_reg"/>
</dbReference>
<dbReference type="GO" id="GO:0003700">
    <property type="term" value="F:DNA-binding transcription factor activity"/>
    <property type="evidence" value="ECO:0007669"/>
    <property type="project" value="TreeGrafter"/>
</dbReference>
<dbReference type="SUPFAM" id="SSF46689">
    <property type="entry name" value="Homeodomain-like"/>
    <property type="match status" value="1"/>
</dbReference>
<keyword evidence="1" id="KW-0805">Transcription regulation</keyword>
<dbReference type="PANTHER" id="PTHR30055">
    <property type="entry name" value="HTH-TYPE TRANSCRIPTIONAL REGULATOR RUTR"/>
    <property type="match status" value="1"/>
</dbReference>
<keyword evidence="2 4" id="KW-0238">DNA-binding</keyword>
<sequence length="197" mass="21243">MTSVPAYHHGNLRATLLAAAERSLRRDGADRLSLRDLAREAGVSHAAPRRHFPDRQALLDALAESGFARLDQELRAALAEAGEEFGPRLHATAVAYLRFATEDGALLELMFNRKHREGADRLVAAAAEPFGLMHGLIEQGQAQGVLEPGDPQRAGIVLFATLQGIATLVNGGLVAPELLDGIVETAVDQFIRGSRRR</sequence>
<dbReference type="PANTHER" id="PTHR30055:SF220">
    <property type="entry name" value="TETR-FAMILY REGULATORY PROTEIN"/>
    <property type="match status" value="1"/>
</dbReference>
<dbReference type="EMBL" id="VYTZ01000005">
    <property type="protein sequence ID" value="KAA9378538.1"/>
    <property type="molecule type" value="Genomic_DNA"/>
</dbReference>
<dbReference type="InterPro" id="IPR025996">
    <property type="entry name" value="MT1864/Rv1816-like_C"/>
</dbReference>
<protein>
    <submittedName>
        <fullName evidence="6">TetR/AcrR family transcriptional regulator</fullName>
    </submittedName>
</protein>
<organism evidence="6 7">
    <name type="scientific">Microbispora cellulosiformans</name>
    <dbReference type="NCBI Taxonomy" id="2614688"/>
    <lineage>
        <taxon>Bacteria</taxon>
        <taxon>Bacillati</taxon>
        <taxon>Actinomycetota</taxon>
        <taxon>Actinomycetes</taxon>
        <taxon>Streptosporangiales</taxon>
        <taxon>Streptosporangiaceae</taxon>
        <taxon>Microbispora</taxon>
    </lineage>
</organism>
<comment type="caution">
    <text evidence="6">The sequence shown here is derived from an EMBL/GenBank/DDBJ whole genome shotgun (WGS) entry which is preliminary data.</text>
</comment>
<evidence type="ECO:0000256" key="2">
    <source>
        <dbReference type="ARBA" id="ARBA00023125"/>
    </source>
</evidence>
<dbReference type="InterPro" id="IPR009057">
    <property type="entry name" value="Homeodomain-like_sf"/>
</dbReference>
<evidence type="ECO:0000256" key="1">
    <source>
        <dbReference type="ARBA" id="ARBA00023015"/>
    </source>
</evidence>
<evidence type="ECO:0000259" key="5">
    <source>
        <dbReference type="PROSITE" id="PS50977"/>
    </source>
</evidence>
<dbReference type="Pfam" id="PF00440">
    <property type="entry name" value="TetR_N"/>
    <property type="match status" value="1"/>
</dbReference>
<dbReference type="Proteomes" id="UP000327011">
    <property type="component" value="Unassembled WGS sequence"/>
</dbReference>
<feature type="DNA-binding region" description="H-T-H motif" evidence="4">
    <location>
        <begin position="33"/>
        <end position="52"/>
    </location>
</feature>
<keyword evidence="7" id="KW-1185">Reference proteome</keyword>
<dbReference type="GO" id="GO:0000976">
    <property type="term" value="F:transcription cis-regulatory region binding"/>
    <property type="evidence" value="ECO:0007669"/>
    <property type="project" value="TreeGrafter"/>
</dbReference>
<name>A0A5J5K2Q1_9ACTN</name>
<proteinExistence type="predicted"/>
<dbReference type="AlphaFoldDB" id="A0A5J5K2Q1"/>
<gene>
    <name evidence="6" type="ORF">F5972_17040</name>
</gene>
<dbReference type="InterPro" id="IPR036271">
    <property type="entry name" value="Tet_transcr_reg_TetR-rel_C_sf"/>
</dbReference>
<dbReference type="PROSITE" id="PS50977">
    <property type="entry name" value="HTH_TETR_2"/>
    <property type="match status" value="1"/>
</dbReference>
<evidence type="ECO:0000256" key="4">
    <source>
        <dbReference type="PROSITE-ProRule" id="PRU00335"/>
    </source>
</evidence>
<evidence type="ECO:0000256" key="3">
    <source>
        <dbReference type="ARBA" id="ARBA00023163"/>
    </source>
</evidence>
<reference evidence="6 7" key="1">
    <citation type="submission" date="2019-09" db="EMBL/GenBank/DDBJ databases">
        <title>Screening of Novel Bioactive Compounds from Soil-Associated.</title>
        <authorList>
            <person name="Gong X."/>
        </authorList>
    </citation>
    <scope>NUCLEOTIDE SEQUENCE [LARGE SCALE GENOMIC DNA]</scope>
    <source>
        <strain evidence="6 7">Gxj-6</strain>
    </source>
</reference>
<dbReference type="SUPFAM" id="SSF48498">
    <property type="entry name" value="Tetracyclin repressor-like, C-terminal domain"/>
    <property type="match status" value="1"/>
</dbReference>
<dbReference type="InterPro" id="IPR001647">
    <property type="entry name" value="HTH_TetR"/>
</dbReference>
<accession>A0A5J5K2Q1</accession>
<evidence type="ECO:0000313" key="6">
    <source>
        <dbReference type="EMBL" id="KAA9378538.1"/>
    </source>
</evidence>
<keyword evidence="3" id="KW-0804">Transcription</keyword>
<feature type="domain" description="HTH tetR-type" evidence="5">
    <location>
        <begin position="10"/>
        <end position="70"/>
    </location>
</feature>
<evidence type="ECO:0000313" key="7">
    <source>
        <dbReference type="Proteomes" id="UP000327011"/>
    </source>
</evidence>